<evidence type="ECO:0000256" key="1">
    <source>
        <dbReference type="ARBA" id="ARBA00001946"/>
    </source>
</evidence>
<comment type="similarity">
    <text evidence="7 8">Belongs to the PINc/VapC protein family.</text>
</comment>
<keyword evidence="11" id="KW-1185">Reference proteome</keyword>
<dbReference type="RefSeq" id="WP_219796346.1">
    <property type="nucleotide sequence ID" value="NZ_CP080095.1"/>
</dbReference>
<keyword evidence="6 8" id="KW-0460">Magnesium</keyword>
<keyword evidence="2 8" id="KW-1277">Toxin-antitoxin system</keyword>
<dbReference type="InterPro" id="IPR050556">
    <property type="entry name" value="Type_II_TA_system_RNase"/>
</dbReference>
<evidence type="ECO:0000313" key="10">
    <source>
        <dbReference type="EMBL" id="QYD67353.1"/>
    </source>
</evidence>
<evidence type="ECO:0000256" key="2">
    <source>
        <dbReference type="ARBA" id="ARBA00022649"/>
    </source>
</evidence>
<evidence type="ECO:0000256" key="6">
    <source>
        <dbReference type="ARBA" id="ARBA00022842"/>
    </source>
</evidence>
<proteinExistence type="inferred from homology"/>
<dbReference type="InterPro" id="IPR022907">
    <property type="entry name" value="VapC_family"/>
</dbReference>
<evidence type="ECO:0000256" key="8">
    <source>
        <dbReference type="HAMAP-Rule" id="MF_00265"/>
    </source>
</evidence>
<dbReference type="EC" id="3.1.-.-" evidence="8"/>
<comment type="cofactor">
    <cofactor evidence="1 8">
        <name>Mg(2+)</name>
        <dbReference type="ChEBI" id="CHEBI:18420"/>
    </cofactor>
</comment>
<evidence type="ECO:0000259" key="9">
    <source>
        <dbReference type="Pfam" id="PF01850"/>
    </source>
</evidence>
<keyword evidence="5 8" id="KW-0378">Hydrolase</keyword>
<keyword evidence="8" id="KW-0800">Toxin</keyword>
<dbReference type="Proteomes" id="UP000826462">
    <property type="component" value="Chromosome 1"/>
</dbReference>
<feature type="domain" description="PIN" evidence="9">
    <location>
        <begin position="2"/>
        <end position="122"/>
    </location>
</feature>
<keyword evidence="4 8" id="KW-0479">Metal-binding</keyword>
<dbReference type="InterPro" id="IPR002716">
    <property type="entry name" value="PIN_dom"/>
</dbReference>
<dbReference type="InterPro" id="IPR029060">
    <property type="entry name" value="PIN-like_dom_sf"/>
</dbReference>
<dbReference type="CDD" id="cd18731">
    <property type="entry name" value="PIN_NgFitB-like"/>
    <property type="match status" value="1"/>
</dbReference>
<name>A0ABX8UFA6_9BURK</name>
<evidence type="ECO:0000256" key="3">
    <source>
        <dbReference type="ARBA" id="ARBA00022722"/>
    </source>
</evidence>
<feature type="binding site" evidence="8">
    <location>
        <position position="5"/>
    </location>
    <ligand>
        <name>Mg(2+)</name>
        <dbReference type="ChEBI" id="CHEBI:18420"/>
    </ligand>
</feature>
<comment type="function">
    <text evidence="8">Toxic component of a toxin-antitoxin (TA) system. An RNase.</text>
</comment>
<sequence>MIVLDTNVLSEAVKPEPNDRAFRWFRAQPRDKLFTTSISEAEILYGLRKMPRGERAQEKSAAVKAIFKVDLAGKVLGFDRDAARRYADIYVSRQEAGRPISEFDAMIAAIAQSRGAVLATRNVKHFVDCDVEIIDPWAA</sequence>
<evidence type="ECO:0000256" key="4">
    <source>
        <dbReference type="ARBA" id="ARBA00022723"/>
    </source>
</evidence>
<evidence type="ECO:0000256" key="5">
    <source>
        <dbReference type="ARBA" id="ARBA00022801"/>
    </source>
</evidence>
<organism evidence="10 11">
    <name type="scientific">Paraburkholderia edwinii</name>
    <dbReference type="NCBI Taxonomy" id="2861782"/>
    <lineage>
        <taxon>Bacteria</taxon>
        <taxon>Pseudomonadati</taxon>
        <taxon>Pseudomonadota</taxon>
        <taxon>Betaproteobacteria</taxon>
        <taxon>Burkholderiales</taxon>
        <taxon>Burkholderiaceae</taxon>
        <taxon>Paraburkholderia</taxon>
    </lineage>
</organism>
<dbReference type="Pfam" id="PF01850">
    <property type="entry name" value="PIN"/>
    <property type="match status" value="1"/>
</dbReference>
<evidence type="ECO:0000313" key="11">
    <source>
        <dbReference type="Proteomes" id="UP000826462"/>
    </source>
</evidence>
<dbReference type="PANTHER" id="PTHR33653:SF1">
    <property type="entry name" value="RIBONUCLEASE VAPC2"/>
    <property type="match status" value="1"/>
</dbReference>
<dbReference type="EMBL" id="CP080095">
    <property type="protein sequence ID" value="QYD67353.1"/>
    <property type="molecule type" value="Genomic_DNA"/>
</dbReference>
<reference evidence="10 11" key="1">
    <citation type="submission" date="2021-07" db="EMBL/GenBank/DDBJ databases">
        <title>Paraburkholderia edwinii protects Aspergillus sp. from phenazines by acting as a toxin sponge.</title>
        <authorList>
            <person name="Dahlstrom K.M."/>
            <person name="Newman D.K."/>
        </authorList>
    </citation>
    <scope>NUCLEOTIDE SEQUENCE [LARGE SCALE GENOMIC DNA]</scope>
    <source>
        <strain evidence="10 11">Pe01</strain>
    </source>
</reference>
<accession>A0ABX8UFA6</accession>
<evidence type="ECO:0000256" key="7">
    <source>
        <dbReference type="ARBA" id="ARBA00038093"/>
    </source>
</evidence>
<dbReference type="Gene3D" id="3.40.50.1010">
    <property type="entry name" value="5'-nuclease"/>
    <property type="match status" value="1"/>
</dbReference>
<dbReference type="SUPFAM" id="SSF88723">
    <property type="entry name" value="PIN domain-like"/>
    <property type="match status" value="1"/>
</dbReference>
<gene>
    <name evidence="8" type="primary">vapC</name>
    <name evidence="10" type="ORF">KZJ38_13325</name>
</gene>
<dbReference type="HAMAP" id="MF_00265">
    <property type="entry name" value="VapC_Nob1"/>
    <property type="match status" value="1"/>
</dbReference>
<feature type="binding site" evidence="8">
    <location>
        <position position="104"/>
    </location>
    <ligand>
        <name>Mg(2+)</name>
        <dbReference type="ChEBI" id="CHEBI:18420"/>
    </ligand>
</feature>
<keyword evidence="3 8" id="KW-0540">Nuclease</keyword>
<protein>
    <recommendedName>
        <fullName evidence="8">Ribonuclease VapC</fullName>
        <shortName evidence="8">RNase VapC</shortName>
        <ecNumber evidence="8">3.1.-.-</ecNumber>
    </recommendedName>
    <alternativeName>
        <fullName evidence="8">Toxin VapC</fullName>
    </alternativeName>
</protein>
<dbReference type="PANTHER" id="PTHR33653">
    <property type="entry name" value="RIBONUCLEASE VAPC2"/>
    <property type="match status" value="1"/>
</dbReference>